<protein>
    <recommendedName>
        <fullName evidence="1">DUF4817 domain-containing protein</fullName>
    </recommendedName>
</protein>
<name>A0A4C1WAD6_EUMVA</name>
<reference evidence="2 3" key="1">
    <citation type="journal article" date="2019" name="Commun. Biol.">
        <title>The bagworm genome reveals a unique fibroin gene that provides high tensile strength.</title>
        <authorList>
            <person name="Kono N."/>
            <person name="Nakamura H."/>
            <person name="Ohtoshi R."/>
            <person name="Tomita M."/>
            <person name="Numata K."/>
            <person name="Arakawa K."/>
        </authorList>
    </citation>
    <scope>NUCLEOTIDE SEQUENCE [LARGE SCALE GENOMIC DNA]</scope>
</reference>
<evidence type="ECO:0000259" key="1">
    <source>
        <dbReference type="Pfam" id="PF16087"/>
    </source>
</evidence>
<dbReference type="Pfam" id="PF16087">
    <property type="entry name" value="DUF4817"/>
    <property type="match status" value="1"/>
</dbReference>
<dbReference type="InterPro" id="IPR032135">
    <property type="entry name" value="DUF4817"/>
</dbReference>
<organism evidence="2 3">
    <name type="scientific">Eumeta variegata</name>
    <name type="common">Bagworm moth</name>
    <name type="synonym">Eumeta japonica</name>
    <dbReference type="NCBI Taxonomy" id="151549"/>
    <lineage>
        <taxon>Eukaryota</taxon>
        <taxon>Metazoa</taxon>
        <taxon>Ecdysozoa</taxon>
        <taxon>Arthropoda</taxon>
        <taxon>Hexapoda</taxon>
        <taxon>Insecta</taxon>
        <taxon>Pterygota</taxon>
        <taxon>Neoptera</taxon>
        <taxon>Endopterygota</taxon>
        <taxon>Lepidoptera</taxon>
        <taxon>Glossata</taxon>
        <taxon>Ditrysia</taxon>
        <taxon>Tineoidea</taxon>
        <taxon>Psychidae</taxon>
        <taxon>Oiketicinae</taxon>
        <taxon>Eumeta</taxon>
    </lineage>
</organism>
<keyword evidence="3" id="KW-1185">Reference proteome</keyword>
<dbReference type="Gene3D" id="3.30.420.10">
    <property type="entry name" value="Ribonuclease H-like superfamily/Ribonuclease H"/>
    <property type="match status" value="1"/>
</dbReference>
<dbReference type="PANTHER" id="PTHR47326">
    <property type="entry name" value="TRANSPOSABLE ELEMENT TC3 TRANSPOSASE-LIKE PROTEIN"/>
    <property type="match status" value="1"/>
</dbReference>
<sequence length="143" mass="16821">MHLIYGECRCNASAAARLYRERYPNLERYPDHRVFDNVHHSLTEGGHFPNQIRGGGRPSFPYEEEVLQEVADDPKDVRLIDRRHMWYQQDGCPAHFAVQVKDFLDQEYPGRWIGRSGTISWPARSPDLNILDFFYWGVLKEKV</sequence>
<dbReference type="PANTHER" id="PTHR47326:SF1">
    <property type="entry name" value="HTH PSQ-TYPE DOMAIN-CONTAINING PROTEIN"/>
    <property type="match status" value="1"/>
</dbReference>
<dbReference type="EMBL" id="BGZK01000515">
    <property type="protein sequence ID" value="GBP48001.1"/>
    <property type="molecule type" value="Genomic_DNA"/>
</dbReference>
<feature type="domain" description="DUF4817" evidence="1">
    <location>
        <begin position="4"/>
        <end position="39"/>
    </location>
</feature>
<dbReference type="GO" id="GO:0003676">
    <property type="term" value="F:nucleic acid binding"/>
    <property type="evidence" value="ECO:0007669"/>
    <property type="project" value="InterPro"/>
</dbReference>
<gene>
    <name evidence="2" type="ORF">EVAR_83702_1</name>
</gene>
<dbReference type="OrthoDB" id="7902892at2759"/>
<dbReference type="InterPro" id="IPR036397">
    <property type="entry name" value="RNaseH_sf"/>
</dbReference>
<evidence type="ECO:0000313" key="2">
    <source>
        <dbReference type="EMBL" id="GBP48001.1"/>
    </source>
</evidence>
<accession>A0A4C1WAD6</accession>
<proteinExistence type="predicted"/>
<dbReference type="Proteomes" id="UP000299102">
    <property type="component" value="Unassembled WGS sequence"/>
</dbReference>
<evidence type="ECO:0000313" key="3">
    <source>
        <dbReference type="Proteomes" id="UP000299102"/>
    </source>
</evidence>
<dbReference type="AlphaFoldDB" id="A0A4C1WAD6"/>
<comment type="caution">
    <text evidence="2">The sequence shown here is derived from an EMBL/GenBank/DDBJ whole genome shotgun (WGS) entry which is preliminary data.</text>
</comment>
<dbReference type="STRING" id="151549.A0A4C1WAD6"/>